<accession>A0A4Y8RIH6</accession>
<gene>
    <name evidence="2" type="ORF">E3C22_10305</name>
</gene>
<feature type="signal peptide" evidence="1">
    <location>
        <begin position="1"/>
        <end position="31"/>
    </location>
</feature>
<proteinExistence type="predicted"/>
<dbReference type="Pfam" id="PF09539">
    <property type="entry name" value="DUF2385"/>
    <property type="match status" value="1"/>
</dbReference>
<dbReference type="Proteomes" id="UP000298179">
    <property type="component" value="Unassembled WGS sequence"/>
</dbReference>
<protein>
    <submittedName>
        <fullName evidence="2">TIGR02301 family protein</fullName>
    </submittedName>
</protein>
<name>A0A4Y8RIH6_9HYPH</name>
<dbReference type="EMBL" id="SOZD01000003">
    <property type="protein sequence ID" value="TFF22848.1"/>
    <property type="molecule type" value="Genomic_DNA"/>
</dbReference>
<evidence type="ECO:0000256" key="1">
    <source>
        <dbReference type="SAM" id="SignalP"/>
    </source>
</evidence>
<dbReference type="RefSeq" id="WP_134761949.1">
    <property type="nucleotide sequence ID" value="NZ_SOZD01000003.1"/>
</dbReference>
<keyword evidence="3" id="KW-1185">Reference proteome</keyword>
<keyword evidence="1" id="KW-0732">Signal</keyword>
<dbReference type="OrthoDB" id="8481666at2"/>
<dbReference type="InterPro" id="IPR012645">
    <property type="entry name" value="CHP02301"/>
</dbReference>
<evidence type="ECO:0000313" key="3">
    <source>
        <dbReference type="Proteomes" id="UP000298179"/>
    </source>
</evidence>
<evidence type="ECO:0000313" key="2">
    <source>
        <dbReference type="EMBL" id="TFF22848.1"/>
    </source>
</evidence>
<organism evidence="2 3">
    <name type="scientific">Jiella endophytica</name>
    <dbReference type="NCBI Taxonomy" id="2558362"/>
    <lineage>
        <taxon>Bacteria</taxon>
        <taxon>Pseudomonadati</taxon>
        <taxon>Pseudomonadota</taxon>
        <taxon>Alphaproteobacteria</taxon>
        <taxon>Hyphomicrobiales</taxon>
        <taxon>Aurantimonadaceae</taxon>
        <taxon>Jiella</taxon>
    </lineage>
</organism>
<reference evidence="2 3" key="1">
    <citation type="submission" date="2019-03" db="EMBL/GenBank/DDBJ databases">
        <title>Jiella endophytica sp. nov., a novel endophytic bacterium isolated from root of Ficus microcarpa Linn. f.</title>
        <authorList>
            <person name="Tuo L."/>
        </authorList>
    </citation>
    <scope>NUCLEOTIDE SEQUENCE [LARGE SCALE GENOMIC DNA]</scope>
    <source>
        <strain evidence="2 3">CBS5Q-3</strain>
    </source>
</reference>
<dbReference type="NCBIfam" id="TIGR02301">
    <property type="entry name" value="TIGR02301 family protein"/>
    <property type="match status" value="1"/>
</dbReference>
<sequence>MMNSVNMIVRRLILAAVLATAGLAPAGGAFAQGEAPEAAQPERQGDAAYMQPLGRLAMILGSMHFLRKLCDDPEAEVWRDKMRELIDAQAPTETEKQQLIANFNNGYRTFAATYRSCTSAARIAVNRYQKEGAALAREIGSRYGS</sequence>
<feature type="chain" id="PRO_5021481074" evidence="1">
    <location>
        <begin position="32"/>
        <end position="145"/>
    </location>
</feature>
<dbReference type="AlphaFoldDB" id="A0A4Y8RIH6"/>
<comment type="caution">
    <text evidence="2">The sequence shown here is derived from an EMBL/GenBank/DDBJ whole genome shotgun (WGS) entry which is preliminary data.</text>
</comment>